<name>A0A4R1B743_9BACI</name>
<keyword evidence="1" id="KW-0472">Membrane</keyword>
<dbReference type="Proteomes" id="UP000293846">
    <property type="component" value="Unassembled WGS sequence"/>
</dbReference>
<evidence type="ECO:0000313" key="3">
    <source>
        <dbReference type="Proteomes" id="UP000293846"/>
    </source>
</evidence>
<sequence length="220" mass="24984">MVYYVQLFKGLLHPSSFSYQMEKAEEIRGLWKKVVFLILFSIFLSAIASYYGVGLDFLAKEIAGIPQQELEAKKAIAGIGKVIWGAGFAAFVLFGWSIILWALMDLPYKKLVVIQLFVLSILLVEKAILLPFNVSLGIGSEFSPFGLGVIARYITSNMIVVYFLSHISIFKIWVIIFQYVCIKRMSEKNPTVIFILIICVNLFFWLISTLLSYLKIESLI</sequence>
<gene>
    <name evidence="2" type="ORF">E0Y62_00625</name>
</gene>
<dbReference type="STRING" id="1742358.GCA_001439605_00409"/>
<proteinExistence type="predicted"/>
<keyword evidence="1" id="KW-0812">Transmembrane</keyword>
<feature type="transmembrane region" description="Helical" evidence="1">
    <location>
        <begin position="34"/>
        <end position="53"/>
    </location>
</feature>
<feature type="transmembrane region" description="Helical" evidence="1">
    <location>
        <begin position="116"/>
        <end position="139"/>
    </location>
</feature>
<evidence type="ECO:0008006" key="4">
    <source>
        <dbReference type="Google" id="ProtNLM"/>
    </source>
</evidence>
<dbReference type="AlphaFoldDB" id="A0A4R1B743"/>
<keyword evidence="1" id="KW-1133">Transmembrane helix</keyword>
<reference evidence="2 3" key="1">
    <citation type="submission" date="2019-03" db="EMBL/GenBank/DDBJ databases">
        <authorList>
            <person name="Jensen L."/>
            <person name="Storgaard J."/>
            <person name="Sulaj E."/>
            <person name="Schramm A."/>
            <person name="Marshall I.P.G."/>
        </authorList>
    </citation>
    <scope>NUCLEOTIDE SEQUENCE [LARGE SCALE GENOMIC DNA]</scope>
    <source>
        <strain evidence="2 3">2017H2G3</strain>
    </source>
</reference>
<organism evidence="2 3">
    <name type="scientific">Cytobacillus praedii</name>
    <dbReference type="NCBI Taxonomy" id="1742358"/>
    <lineage>
        <taxon>Bacteria</taxon>
        <taxon>Bacillati</taxon>
        <taxon>Bacillota</taxon>
        <taxon>Bacilli</taxon>
        <taxon>Bacillales</taxon>
        <taxon>Bacillaceae</taxon>
        <taxon>Cytobacillus</taxon>
    </lineage>
</organism>
<evidence type="ECO:0000313" key="2">
    <source>
        <dbReference type="EMBL" id="TCJ06344.1"/>
    </source>
</evidence>
<feature type="transmembrane region" description="Helical" evidence="1">
    <location>
        <begin position="159"/>
        <end position="180"/>
    </location>
</feature>
<feature type="transmembrane region" description="Helical" evidence="1">
    <location>
        <begin position="82"/>
        <end position="104"/>
    </location>
</feature>
<accession>A0A4R1B743</accession>
<evidence type="ECO:0000256" key="1">
    <source>
        <dbReference type="SAM" id="Phobius"/>
    </source>
</evidence>
<dbReference type="OrthoDB" id="2455856at2"/>
<comment type="caution">
    <text evidence="2">The sequence shown here is derived from an EMBL/GenBank/DDBJ whole genome shotgun (WGS) entry which is preliminary data.</text>
</comment>
<keyword evidence="3" id="KW-1185">Reference proteome</keyword>
<dbReference type="EMBL" id="SJTH01000001">
    <property type="protein sequence ID" value="TCJ06344.1"/>
    <property type="molecule type" value="Genomic_DNA"/>
</dbReference>
<dbReference type="RefSeq" id="WP_057767653.1">
    <property type="nucleotide sequence ID" value="NZ_CP183326.1"/>
</dbReference>
<protein>
    <recommendedName>
        <fullName evidence="4">Yip1 domain-containing protein</fullName>
    </recommendedName>
</protein>
<feature type="transmembrane region" description="Helical" evidence="1">
    <location>
        <begin position="192"/>
        <end position="214"/>
    </location>
</feature>